<accession>A0A2Z6NVF5</accession>
<dbReference type="AlphaFoldDB" id="A0A2Z6NVF5"/>
<dbReference type="OrthoDB" id="1348681at2759"/>
<gene>
    <name evidence="2" type="ORF">TSUD_26600</name>
</gene>
<dbReference type="Proteomes" id="UP000242715">
    <property type="component" value="Unassembled WGS sequence"/>
</dbReference>
<evidence type="ECO:0000313" key="2">
    <source>
        <dbReference type="EMBL" id="GAU40780.1"/>
    </source>
</evidence>
<reference evidence="3" key="1">
    <citation type="journal article" date="2017" name="Front. Plant Sci.">
        <title>Climate Clever Clovers: New Paradigm to Reduce the Environmental Footprint of Ruminants by Breeding Low Methanogenic Forages Utilizing Haplotype Variation.</title>
        <authorList>
            <person name="Kaur P."/>
            <person name="Appels R."/>
            <person name="Bayer P.E."/>
            <person name="Keeble-Gagnere G."/>
            <person name="Wang J."/>
            <person name="Hirakawa H."/>
            <person name="Shirasawa K."/>
            <person name="Vercoe P."/>
            <person name="Stefanova K."/>
            <person name="Durmic Z."/>
            <person name="Nichols P."/>
            <person name="Revell C."/>
            <person name="Isobe S.N."/>
            <person name="Edwards D."/>
            <person name="Erskine W."/>
        </authorList>
    </citation>
    <scope>NUCLEOTIDE SEQUENCE [LARGE SCALE GENOMIC DNA]</scope>
    <source>
        <strain evidence="3">cv. Daliak</strain>
    </source>
</reference>
<protein>
    <recommendedName>
        <fullName evidence="1">Reverse transcriptase zinc-binding domain-containing protein</fullName>
    </recommendedName>
</protein>
<dbReference type="EMBL" id="DF973824">
    <property type="protein sequence ID" value="GAU40780.1"/>
    <property type="molecule type" value="Genomic_DNA"/>
</dbReference>
<sequence>MWSPKPTNPTCEKVKDLMINNSNNWNATWLTSWYKAIIEWKTNADVSLASTSNNQKEFWSKLWNLNVPPKHCHLMWCIINNAIPVKGNIFKKGITCDPLCPRCSTTMETCYHAFLDCEWAKQV</sequence>
<proteinExistence type="predicted"/>
<dbReference type="Pfam" id="PF13966">
    <property type="entry name" value="zf-RVT"/>
    <property type="match status" value="1"/>
</dbReference>
<organism evidence="2 3">
    <name type="scientific">Trifolium subterraneum</name>
    <name type="common">Subterranean clover</name>
    <dbReference type="NCBI Taxonomy" id="3900"/>
    <lineage>
        <taxon>Eukaryota</taxon>
        <taxon>Viridiplantae</taxon>
        <taxon>Streptophyta</taxon>
        <taxon>Embryophyta</taxon>
        <taxon>Tracheophyta</taxon>
        <taxon>Spermatophyta</taxon>
        <taxon>Magnoliopsida</taxon>
        <taxon>eudicotyledons</taxon>
        <taxon>Gunneridae</taxon>
        <taxon>Pentapetalae</taxon>
        <taxon>rosids</taxon>
        <taxon>fabids</taxon>
        <taxon>Fabales</taxon>
        <taxon>Fabaceae</taxon>
        <taxon>Papilionoideae</taxon>
        <taxon>50 kb inversion clade</taxon>
        <taxon>NPAAA clade</taxon>
        <taxon>Hologalegina</taxon>
        <taxon>IRL clade</taxon>
        <taxon>Trifolieae</taxon>
        <taxon>Trifolium</taxon>
    </lineage>
</organism>
<evidence type="ECO:0000313" key="3">
    <source>
        <dbReference type="Proteomes" id="UP000242715"/>
    </source>
</evidence>
<name>A0A2Z6NVF5_TRISU</name>
<keyword evidence="3" id="KW-1185">Reference proteome</keyword>
<dbReference type="InterPro" id="IPR026960">
    <property type="entry name" value="RVT-Znf"/>
</dbReference>
<evidence type="ECO:0000259" key="1">
    <source>
        <dbReference type="Pfam" id="PF13966"/>
    </source>
</evidence>
<feature type="domain" description="Reverse transcriptase zinc-binding" evidence="1">
    <location>
        <begin position="50"/>
        <end position="123"/>
    </location>
</feature>